<dbReference type="PANTHER" id="PTHR44329:SF298">
    <property type="entry name" value="MIXED LINEAGE KINASE DOMAIN-LIKE PROTEIN"/>
    <property type="match status" value="1"/>
</dbReference>
<dbReference type="SUPFAM" id="SSF52129">
    <property type="entry name" value="Caspase-like"/>
    <property type="match status" value="1"/>
</dbReference>
<feature type="region of interest" description="Disordered" evidence="5">
    <location>
        <begin position="254"/>
        <end position="275"/>
    </location>
</feature>
<reference evidence="8" key="2">
    <citation type="submission" date="2024-06" db="UniProtKB">
        <authorList>
            <consortium name="EnsemblMetazoa"/>
        </authorList>
    </citation>
    <scope>IDENTIFICATION</scope>
</reference>
<evidence type="ECO:0000259" key="6">
    <source>
        <dbReference type="PROSITE" id="PS50011"/>
    </source>
</evidence>
<dbReference type="InterPro" id="IPR000719">
    <property type="entry name" value="Prot_kinase_dom"/>
</dbReference>
<evidence type="ECO:0000256" key="1">
    <source>
        <dbReference type="ARBA" id="ARBA00008535"/>
    </source>
</evidence>
<dbReference type="InterPro" id="IPR029030">
    <property type="entry name" value="Caspase-like_dom_sf"/>
</dbReference>
<dbReference type="SUPFAM" id="SSF52540">
    <property type="entry name" value="P-loop containing nucleoside triphosphate hydrolases"/>
    <property type="match status" value="1"/>
</dbReference>
<evidence type="ECO:0000256" key="3">
    <source>
        <dbReference type="ARBA" id="ARBA00022840"/>
    </source>
</evidence>
<dbReference type="KEGG" id="aqu:109589226"/>
<feature type="domain" description="Caspase family p20" evidence="7">
    <location>
        <begin position="540"/>
        <end position="590"/>
    </location>
</feature>
<evidence type="ECO:0000256" key="5">
    <source>
        <dbReference type="SAM" id="MobiDB-lite"/>
    </source>
</evidence>
<proteinExistence type="inferred from homology"/>
<evidence type="ECO:0000313" key="9">
    <source>
        <dbReference type="Proteomes" id="UP000007879"/>
    </source>
</evidence>
<feature type="binding site" evidence="4">
    <location>
        <position position="45"/>
    </location>
    <ligand>
        <name>ATP</name>
        <dbReference type="ChEBI" id="CHEBI:30616"/>
    </ligand>
</feature>
<dbReference type="Gene3D" id="3.40.50.300">
    <property type="entry name" value="P-loop containing nucleotide triphosphate hydrolases"/>
    <property type="match status" value="1"/>
</dbReference>
<dbReference type="InterPro" id="IPR006703">
    <property type="entry name" value="G_AIG1"/>
</dbReference>
<dbReference type="EnsemblMetazoa" id="XM_020005336.1">
    <property type="protein sequence ID" value="XP_019860895.1"/>
    <property type="gene ID" value="LOC109589226"/>
</dbReference>
<dbReference type="GO" id="GO:0005525">
    <property type="term" value="F:GTP binding"/>
    <property type="evidence" value="ECO:0007669"/>
    <property type="project" value="InterPro"/>
</dbReference>
<evidence type="ECO:0000256" key="2">
    <source>
        <dbReference type="ARBA" id="ARBA00022741"/>
    </source>
</evidence>
<dbReference type="GO" id="GO:0005524">
    <property type="term" value="F:ATP binding"/>
    <property type="evidence" value="ECO:0007669"/>
    <property type="project" value="UniProtKB-UniRule"/>
</dbReference>
<evidence type="ECO:0000313" key="8">
    <source>
        <dbReference type="EnsemblMetazoa" id="XP_019860895.1"/>
    </source>
</evidence>
<dbReference type="Pfam" id="PF04548">
    <property type="entry name" value="AIG1"/>
    <property type="match status" value="1"/>
</dbReference>
<feature type="compositionally biased region" description="Polar residues" evidence="5">
    <location>
        <begin position="256"/>
        <end position="271"/>
    </location>
</feature>
<keyword evidence="2 4" id="KW-0547">Nucleotide-binding</keyword>
<accession>A0AAN0JVH4</accession>
<sequence>MLLERKGVDWKIDDKEVVLSNVELGKGKWGRVSVGTFRRCSVAVKQMHQEIITQQHIWRMDREIYILSQLHHPNIIKFIGAVFDMSFNRMIITEIMDISLLNAYENQELTPDLSCRPAILSIMCDIAQGLNYLHCLPDPVIHHDIDSDNVLLKSVGGRKWKAKISDFGSANFVRLSYNPYPGAIAYSAPETERGLYEQLYKKQTPKIDSFSYGILLCEAITFIFACNVCVPCYRILFFVDVGMSSIGEENLPVDPNSASVSNESQAGSCEQNGEKRSMPTFRNVLKEIGSDKISTNIDVLVVGITGTGKSALVNSILEEKKANESSKGKGCTKTIEKFSLRVGELNVTLIDTVGFQDRNSKEQTAIQEMKNDGQTVSLVLYCIKMGEHRFKNDDEVAMRKLHQAFGSEFFERVIFVLTFANAEDCSVYDDSDDEQDENEEVLLENLKKRFNCRVKERAEEISKFLIENFHIKIKEDRVVPAGFRKKSIHHQQHPLPSNWLYMLLRLCCNEIKDKHHFSRLTLNYKTHFAIIIDNHEGKGSDLQEVLKDLGFSVLYFTQISKLSFQCLLKALKEVDHSKVASFALIFLSEGGSHHLRDAQNEVITFESILQSVNEISAIPKIFLFLL</sequence>
<feature type="domain" description="Protein kinase" evidence="6">
    <location>
        <begin position="18"/>
        <end position="339"/>
    </location>
</feature>
<organism evidence="8 9">
    <name type="scientific">Amphimedon queenslandica</name>
    <name type="common">Sponge</name>
    <dbReference type="NCBI Taxonomy" id="400682"/>
    <lineage>
        <taxon>Eukaryota</taxon>
        <taxon>Metazoa</taxon>
        <taxon>Porifera</taxon>
        <taxon>Demospongiae</taxon>
        <taxon>Heteroscleromorpha</taxon>
        <taxon>Haplosclerida</taxon>
        <taxon>Niphatidae</taxon>
        <taxon>Amphimedon</taxon>
    </lineage>
</organism>
<dbReference type="GO" id="GO:0004672">
    <property type="term" value="F:protein kinase activity"/>
    <property type="evidence" value="ECO:0007669"/>
    <property type="project" value="InterPro"/>
</dbReference>
<evidence type="ECO:0000256" key="4">
    <source>
        <dbReference type="PROSITE-ProRule" id="PRU10141"/>
    </source>
</evidence>
<dbReference type="Gene3D" id="3.30.200.20">
    <property type="entry name" value="Phosphorylase Kinase, domain 1"/>
    <property type="match status" value="1"/>
</dbReference>
<evidence type="ECO:0008006" key="10">
    <source>
        <dbReference type="Google" id="ProtNLM"/>
    </source>
</evidence>
<dbReference type="InterPro" id="IPR011009">
    <property type="entry name" value="Kinase-like_dom_sf"/>
</dbReference>
<dbReference type="GO" id="GO:0006508">
    <property type="term" value="P:proteolysis"/>
    <property type="evidence" value="ECO:0007669"/>
    <property type="project" value="InterPro"/>
</dbReference>
<dbReference type="PROSITE" id="PS50011">
    <property type="entry name" value="PROTEIN_KINASE_DOM"/>
    <property type="match status" value="1"/>
</dbReference>
<dbReference type="RefSeq" id="XP_019860895.1">
    <property type="nucleotide sequence ID" value="XM_020005336.1"/>
</dbReference>
<dbReference type="GeneID" id="109589226"/>
<keyword evidence="3 4" id="KW-0067">ATP-binding</keyword>
<dbReference type="Gene3D" id="3.40.50.1460">
    <property type="match status" value="1"/>
</dbReference>
<dbReference type="InterPro" id="IPR051681">
    <property type="entry name" value="Ser/Thr_Kinases-Pseudokinases"/>
</dbReference>
<reference evidence="9" key="1">
    <citation type="journal article" date="2010" name="Nature">
        <title>The Amphimedon queenslandica genome and the evolution of animal complexity.</title>
        <authorList>
            <person name="Srivastava M."/>
            <person name="Simakov O."/>
            <person name="Chapman J."/>
            <person name="Fahey B."/>
            <person name="Gauthier M.E."/>
            <person name="Mitros T."/>
            <person name="Richards G.S."/>
            <person name="Conaco C."/>
            <person name="Dacre M."/>
            <person name="Hellsten U."/>
            <person name="Larroux C."/>
            <person name="Putnam N.H."/>
            <person name="Stanke M."/>
            <person name="Adamska M."/>
            <person name="Darling A."/>
            <person name="Degnan S.M."/>
            <person name="Oakley T.H."/>
            <person name="Plachetzki D.C."/>
            <person name="Zhai Y."/>
            <person name="Adamski M."/>
            <person name="Calcino A."/>
            <person name="Cummins S.F."/>
            <person name="Goodstein D.M."/>
            <person name="Harris C."/>
            <person name="Jackson D.J."/>
            <person name="Leys S.P."/>
            <person name="Shu S."/>
            <person name="Woodcroft B.J."/>
            <person name="Vervoort M."/>
            <person name="Kosik K.S."/>
            <person name="Manning G."/>
            <person name="Degnan B.M."/>
            <person name="Rokhsar D.S."/>
        </authorList>
    </citation>
    <scope>NUCLEOTIDE SEQUENCE [LARGE SCALE GENOMIC DNA]</scope>
</reference>
<dbReference type="InterPro" id="IPR017441">
    <property type="entry name" value="Protein_kinase_ATP_BS"/>
</dbReference>
<dbReference type="Pfam" id="PF00069">
    <property type="entry name" value="Pkinase"/>
    <property type="match status" value="1"/>
</dbReference>
<dbReference type="SUPFAM" id="SSF56112">
    <property type="entry name" value="Protein kinase-like (PK-like)"/>
    <property type="match status" value="1"/>
</dbReference>
<dbReference type="GO" id="GO:0004197">
    <property type="term" value="F:cysteine-type endopeptidase activity"/>
    <property type="evidence" value="ECO:0007669"/>
    <property type="project" value="InterPro"/>
</dbReference>
<dbReference type="InterPro" id="IPR001309">
    <property type="entry name" value="Pept_C14_p20"/>
</dbReference>
<evidence type="ECO:0000259" key="7">
    <source>
        <dbReference type="PROSITE" id="PS50208"/>
    </source>
</evidence>
<dbReference type="InterPro" id="IPR027417">
    <property type="entry name" value="P-loop_NTPase"/>
</dbReference>
<dbReference type="Gene3D" id="1.10.510.10">
    <property type="entry name" value="Transferase(Phosphotransferase) domain 1"/>
    <property type="match status" value="1"/>
</dbReference>
<dbReference type="PROSITE" id="PS50208">
    <property type="entry name" value="CASPASE_P20"/>
    <property type="match status" value="1"/>
</dbReference>
<dbReference type="GO" id="GO:0097527">
    <property type="term" value="P:necroptotic signaling pathway"/>
    <property type="evidence" value="ECO:0007669"/>
    <property type="project" value="TreeGrafter"/>
</dbReference>
<protein>
    <recommendedName>
        <fullName evidence="10">Protein kinase domain-containing protein</fullName>
    </recommendedName>
</protein>
<comment type="similarity">
    <text evidence="1">Belongs to the TRAFAC class TrmE-Era-EngA-EngB-Septin-like GTPase superfamily. AIG1/Toc34/Toc159-like paraseptin GTPase family. IAN subfamily.</text>
</comment>
<keyword evidence="9" id="KW-1185">Reference proteome</keyword>
<dbReference type="Proteomes" id="UP000007879">
    <property type="component" value="Unassembled WGS sequence"/>
</dbReference>
<dbReference type="PROSITE" id="PS00107">
    <property type="entry name" value="PROTEIN_KINASE_ATP"/>
    <property type="match status" value="1"/>
</dbReference>
<dbReference type="PANTHER" id="PTHR44329">
    <property type="entry name" value="SERINE/THREONINE-PROTEIN KINASE TNNI3K-RELATED"/>
    <property type="match status" value="1"/>
</dbReference>
<dbReference type="AlphaFoldDB" id="A0AAN0JVH4"/>
<name>A0AAN0JVH4_AMPQE</name>